<dbReference type="EMBL" id="JAWCTQ010000016">
    <property type="protein sequence ID" value="MDT9683331.1"/>
    <property type="molecule type" value="Genomic_DNA"/>
</dbReference>
<proteinExistence type="predicted"/>
<evidence type="ECO:0000313" key="2">
    <source>
        <dbReference type="Proteomes" id="UP001250181"/>
    </source>
</evidence>
<dbReference type="Pfam" id="PF26128">
    <property type="entry name" value="Gad2"/>
    <property type="match status" value="1"/>
</dbReference>
<dbReference type="RefSeq" id="WP_315878405.1">
    <property type="nucleotide sequence ID" value="NZ_JAWCTQ010000016.1"/>
</dbReference>
<comment type="caution">
    <text evidence="1">The sequence shown here is derived from an EMBL/GenBank/DDBJ whole genome shotgun (WGS) entry which is preliminary data.</text>
</comment>
<organism evidence="1 2">
    <name type="scientific">Streptomyces tamarix</name>
    <dbReference type="NCBI Taxonomy" id="3078565"/>
    <lineage>
        <taxon>Bacteria</taxon>
        <taxon>Bacillati</taxon>
        <taxon>Actinomycetota</taxon>
        <taxon>Actinomycetes</taxon>
        <taxon>Kitasatosporales</taxon>
        <taxon>Streptomycetaceae</taxon>
        <taxon>Streptomyces</taxon>
    </lineage>
</organism>
<evidence type="ECO:0000313" key="1">
    <source>
        <dbReference type="EMBL" id="MDT9683331.1"/>
    </source>
</evidence>
<sequence>MTVKHTKAVIMGKFNDYLKSITDVSLREEVREHAIIAGGSIASLLQGEEYNDLDIYFDSKSVLVEVVDYYTKYWNDNHNSTVTYIRDESSLQKYKERLINQEVDDIMDSADEDEEDITKEEAIEQANEQYDFLEYITIDESGVYMFIRSSGIVEEKKMTEEQIEELQLPKYRPVFITDNAISLADNIQIITRFSGEPDDIIKRFDYAHTTNYLVPSERKLELNKKALSSLLTKELVYVGSEFPLCSIFRMRKFLDRGYTINAGQILKMVFQLNQMDLTDIRVLRKQLIGVDSTYMVWFVSELFNKTKGGKEEDLNDYVGQIISKLFDEDI</sequence>
<dbReference type="Proteomes" id="UP001250181">
    <property type="component" value="Unassembled WGS sequence"/>
</dbReference>
<protein>
    <recommendedName>
        <fullName evidence="3">Polymerase nucleotidyl transferase domain-containing protein</fullName>
    </recommendedName>
</protein>
<evidence type="ECO:0008006" key="3">
    <source>
        <dbReference type="Google" id="ProtNLM"/>
    </source>
</evidence>
<gene>
    <name evidence="1" type="ORF">RND61_14795</name>
</gene>
<reference evidence="1 2" key="1">
    <citation type="submission" date="2023-09" db="EMBL/GenBank/DDBJ databases">
        <title>Streptomyces sp. nov.: A antagonism against Alternaria gaisen Producing Streptochlin, Isolated from Tamarix root soil.</title>
        <authorList>
            <person name="Chen Y."/>
        </authorList>
    </citation>
    <scope>NUCLEOTIDE SEQUENCE [LARGE SCALE GENOMIC DNA]</scope>
    <source>
        <strain evidence="1 2">TRM76323</strain>
    </source>
</reference>
<keyword evidence="2" id="KW-1185">Reference proteome</keyword>
<name>A0ABU3QKP7_9ACTN</name>
<accession>A0ABU3QKP7</accession>